<dbReference type="EMBL" id="NTFS01000285">
    <property type="protein sequence ID" value="PAX52091.1"/>
    <property type="molecule type" value="Genomic_DNA"/>
</dbReference>
<evidence type="ECO:0000313" key="1">
    <source>
        <dbReference type="EMBL" id="PAX52091.1"/>
    </source>
</evidence>
<keyword evidence="2" id="KW-1185">Reference proteome</keyword>
<reference evidence="1 2" key="1">
    <citation type="submission" date="2017-08" db="EMBL/GenBank/DDBJ databases">
        <title>Draft genome sequence of filamentous cyanobacterium Calothrix elsteri CCALA 953.</title>
        <authorList>
            <person name="Gagunashvili A.N."/>
            <person name="Elster J."/>
            <person name="Andresson O.S."/>
        </authorList>
    </citation>
    <scope>NUCLEOTIDE SEQUENCE [LARGE SCALE GENOMIC DNA]</scope>
    <source>
        <strain evidence="1 2">CCALA 953</strain>
    </source>
</reference>
<dbReference type="AlphaFoldDB" id="A0A2A2TEG6"/>
<dbReference type="RefSeq" id="WP_143289369.1">
    <property type="nucleotide sequence ID" value="NZ_NTFS01000285.1"/>
</dbReference>
<gene>
    <name evidence="1" type="ORF">CK510_21200</name>
</gene>
<name>A0A2A2TEG6_9CYAN</name>
<evidence type="ECO:0000313" key="2">
    <source>
        <dbReference type="Proteomes" id="UP000218238"/>
    </source>
</evidence>
<protein>
    <submittedName>
        <fullName evidence="1">Uncharacterized protein</fullName>
    </submittedName>
</protein>
<accession>A0A2A2TEG6</accession>
<comment type="caution">
    <text evidence="1">The sequence shown here is derived from an EMBL/GenBank/DDBJ whole genome shotgun (WGS) entry which is preliminary data.</text>
</comment>
<proteinExistence type="predicted"/>
<dbReference type="Proteomes" id="UP000218238">
    <property type="component" value="Unassembled WGS sequence"/>
</dbReference>
<dbReference type="OrthoDB" id="9788807at2"/>
<organism evidence="1 2">
    <name type="scientific">Brunnivagina elsteri CCALA 953</name>
    <dbReference type="NCBI Taxonomy" id="987040"/>
    <lineage>
        <taxon>Bacteria</taxon>
        <taxon>Bacillati</taxon>
        <taxon>Cyanobacteriota</taxon>
        <taxon>Cyanophyceae</taxon>
        <taxon>Nostocales</taxon>
        <taxon>Calotrichaceae</taxon>
        <taxon>Brunnivagina</taxon>
    </lineage>
</organism>
<sequence length="200" mass="21917">MRVSLLFMGSLIILQTGIFSAIASPKKALTSIRGIDMKNVELINSETKRDGEIDKAIRAQLGEVSKSVRYYYNRVDLNSDRNPEIIAYVVSKHVCGKSGCPTMIFQKTAQGYKLISQTLVTNQPIIVTNTKTNGWQDIIFSTSGGGAKPNYWLVKFDGVRYPESPYLGKEVAANSVIQGKAYIADDITSNSGISLDISPT</sequence>